<proteinExistence type="predicted"/>
<gene>
    <name evidence="1" type="ORF">NWE73_03430</name>
</gene>
<evidence type="ECO:0000313" key="1">
    <source>
        <dbReference type="EMBL" id="MDG0815399.1"/>
    </source>
</evidence>
<name>A0ABT6DEY4_9BACT</name>
<dbReference type="InterPro" id="IPR006311">
    <property type="entry name" value="TAT_signal"/>
</dbReference>
<dbReference type="Proteomes" id="UP001152321">
    <property type="component" value="Unassembled WGS sequence"/>
</dbReference>
<dbReference type="EMBL" id="JANRMI010000001">
    <property type="protein sequence ID" value="MDG0815399.1"/>
    <property type="molecule type" value="Genomic_DNA"/>
</dbReference>
<protein>
    <submittedName>
        <fullName evidence="1">DUF1501 domain-containing protein</fullName>
    </submittedName>
</protein>
<dbReference type="PROSITE" id="PS51318">
    <property type="entry name" value="TAT"/>
    <property type="match status" value="1"/>
</dbReference>
<dbReference type="RefSeq" id="WP_277576874.1">
    <property type="nucleotide sequence ID" value="NZ_JANRMI010000001.1"/>
</dbReference>
<keyword evidence="2" id="KW-1185">Reference proteome</keyword>
<comment type="caution">
    <text evidence="1">The sequence shown here is derived from an EMBL/GenBank/DDBJ whole genome shotgun (WGS) entry which is preliminary data.</text>
</comment>
<reference evidence="1" key="1">
    <citation type="submission" date="2022-08" db="EMBL/GenBank/DDBJ databases">
        <title>Novel Bdellovibrio Species Isolated from Svalbard: Designation Bdellovibrio svalbardensis.</title>
        <authorList>
            <person name="Mitchell R.J."/>
            <person name="Choi S.Y."/>
        </authorList>
    </citation>
    <scope>NUCLEOTIDE SEQUENCE</scope>
    <source>
        <strain evidence="1">PAP01</strain>
    </source>
</reference>
<accession>A0ABT6DEY4</accession>
<sequence>MSENDNKFDRRQFLQGGLIAGGSFLTPTPVERLLNLMTEGFIKKAHAETVGALGVRNYVNVMMVGAPYRYAFDHWIRTNSNEAVPEFNPMVSTKYVESGGRAVGVQYATIEADNKVLVPHMFSHNVTTSANPNRPLKDLLSNMMVIRGYGTGLDGHPFNASAQQTPVGGVASIGGLAADNSSKTFEAIQWPDRGDFGNYVSLQGKALNKLSGSPLVNLMQGFGAPQGGRVAGRDVKSRNRAAYELAQARLGAYAKSDRSGASIVKKNLANASALMKKGVSDIDSYWPGAVARYQNVILKSMRDTGTGNLPGISNLALLSSEDAMWKLHVASGNRGLVLSKDFDLRNSLGSIAAPAAWAESLALTEYVLTRGLVTSIDIQMGETSGLTLGEKGIAGTAAHHLIHDMHESGAMAGLFYTTAFFRGFAAGLLELIDRLKTVQVNGKDIWSETVVQLMSDFGRSARTNGSGSDHGFFQMITSVYSGAIKNGPFVVGNIKRAGMNASYSGTQGIGAAIDDYNQKGMPTPTMAASTVAALLRVPKNPYENLAASLVDFNGDQLRVLRTAKIVG</sequence>
<evidence type="ECO:0000313" key="2">
    <source>
        <dbReference type="Proteomes" id="UP001152321"/>
    </source>
</evidence>
<organism evidence="1 2">
    <name type="scientific">Bdellovibrio svalbardensis</name>
    <dbReference type="NCBI Taxonomy" id="2972972"/>
    <lineage>
        <taxon>Bacteria</taxon>
        <taxon>Pseudomonadati</taxon>
        <taxon>Bdellovibrionota</taxon>
        <taxon>Bdellovibrionia</taxon>
        <taxon>Bdellovibrionales</taxon>
        <taxon>Pseudobdellovibrionaceae</taxon>
        <taxon>Bdellovibrio</taxon>
    </lineage>
</organism>